<keyword evidence="1" id="KW-0732">Signal</keyword>
<feature type="signal peptide" evidence="1">
    <location>
        <begin position="1"/>
        <end position="24"/>
    </location>
</feature>
<evidence type="ECO:0000313" key="3">
    <source>
        <dbReference type="Proteomes" id="UP000034006"/>
    </source>
</evidence>
<accession>A0A0G1HW08</accession>
<feature type="chain" id="PRO_5002537671" evidence="1">
    <location>
        <begin position="25"/>
        <end position="143"/>
    </location>
</feature>
<dbReference type="Proteomes" id="UP000034006">
    <property type="component" value="Unassembled WGS sequence"/>
</dbReference>
<sequence length="143" mass="15783">MKKLTIALILLVICTACTTSPQKADSAKWVTTQNLIEFQSSSTGGYYIGNVWVAPSTTESWSEVDSSQMEGANGSPVLPNKFVCPSTMTNDPKVGDRYCTYTVHYYLVFGDKQVEVDESTFKSFTPDKTYNVQESPMGIKIVP</sequence>
<reference evidence="2 3" key="1">
    <citation type="journal article" date="2015" name="Nature">
        <title>rRNA introns, odd ribosomes, and small enigmatic genomes across a large radiation of phyla.</title>
        <authorList>
            <person name="Brown C.T."/>
            <person name="Hug L.A."/>
            <person name="Thomas B.C."/>
            <person name="Sharon I."/>
            <person name="Castelle C.J."/>
            <person name="Singh A."/>
            <person name="Wilkins M.J."/>
            <person name="Williams K.H."/>
            <person name="Banfield J.F."/>
        </authorList>
    </citation>
    <scope>NUCLEOTIDE SEQUENCE [LARGE SCALE GENOMIC DNA]</scope>
</reference>
<dbReference type="AlphaFoldDB" id="A0A0G1HW08"/>
<proteinExistence type="predicted"/>
<organism evidence="2 3">
    <name type="scientific">Candidatus Collierbacteria bacterium GW2011_GWB2_44_22</name>
    <dbReference type="NCBI Taxonomy" id="1618387"/>
    <lineage>
        <taxon>Bacteria</taxon>
        <taxon>Candidatus Collieribacteriota</taxon>
    </lineage>
</organism>
<gene>
    <name evidence="2" type="ORF">UW44_C0016G0006</name>
</gene>
<evidence type="ECO:0000256" key="1">
    <source>
        <dbReference type="SAM" id="SignalP"/>
    </source>
</evidence>
<protein>
    <submittedName>
        <fullName evidence="2">Uncharacterized protein</fullName>
    </submittedName>
</protein>
<comment type="caution">
    <text evidence="2">The sequence shown here is derived from an EMBL/GenBank/DDBJ whole genome shotgun (WGS) entry which is preliminary data.</text>
</comment>
<dbReference type="EMBL" id="LCIH01000016">
    <property type="protein sequence ID" value="KKT51095.1"/>
    <property type="molecule type" value="Genomic_DNA"/>
</dbReference>
<name>A0A0G1HW08_9BACT</name>
<evidence type="ECO:0000313" key="2">
    <source>
        <dbReference type="EMBL" id="KKT51095.1"/>
    </source>
</evidence>